<keyword evidence="1" id="KW-1133">Transmembrane helix</keyword>
<keyword evidence="1" id="KW-0812">Transmembrane</keyword>
<dbReference type="InterPro" id="IPR025291">
    <property type="entry name" value="DUF4153"/>
</dbReference>
<gene>
    <name evidence="2" type="ORF">TRP8649_03505</name>
</gene>
<feature type="transmembrane region" description="Helical" evidence="1">
    <location>
        <begin position="279"/>
        <end position="304"/>
    </location>
</feature>
<protein>
    <recommendedName>
        <fullName evidence="4">DUF4153 domain-containing protein</fullName>
    </recommendedName>
</protein>
<keyword evidence="1" id="KW-0472">Membrane</keyword>
<feature type="transmembrane region" description="Helical" evidence="1">
    <location>
        <begin position="316"/>
        <end position="338"/>
    </location>
</feature>
<feature type="transmembrane region" description="Helical" evidence="1">
    <location>
        <begin position="218"/>
        <end position="239"/>
    </location>
</feature>
<sequence length="574" mass="61268">MSAVTTAPPLEFRLSLPVLGAGIGAAGWCLWWLWQNALVSEHVLLAFAAGLSAWAIWLASALGTGRVGPILVGATSAAALLAGALWWAASRHIDVVSFLNLGYPIFAWGMITAILTPLLAAEAEQAGGWSQYRVLFRSCWQVLQRHALALLICGFLVFSLTLVGSVLRLSGLSVAMITLVGSPLFWVILGAIYGAALALARNMDSDVSPFLMVELLRFFLPLVALLGLGAAVLAPLAMWGGSGTVALNAQLLAGLAVATIVTIAAALGADRMSEVQDSWLRICVAVLALILPLLTGLLAWSVGLRVAQYGWTPTRLMAATGAAILLIYGVTYGLSLLLRGDWMARIREVNLGLALASLVVAFIWLTPLVVPERIASMSQAMRALRGEAGINLPLRELARDWGKPGQRVLDQIAQLRPDLRHAIGRARPEVEGRADRPIVDRVRLARVMPVLPDQDLAGEIWEALPEDAARLWLRACEYKLDGFPGCALILGPRVDGTASGLVLLRDLGGSVLAKAIRLENNQLQVEGEVILPQGKAGAQLTLLDLVAVQSGAVSISEQSQQVFRLNGRAIFVHN</sequence>
<keyword evidence="3" id="KW-1185">Reference proteome</keyword>
<dbReference type="Pfam" id="PF13687">
    <property type="entry name" value="DUF4153"/>
    <property type="match status" value="1"/>
</dbReference>
<dbReference type="EMBL" id="FXXP01000002">
    <property type="protein sequence ID" value="SMX29371.1"/>
    <property type="molecule type" value="Genomic_DNA"/>
</dbReference>
<dbReference type="AlphaFoldDB" id="A0A238JFA8"/>
<feature type="transmembrane region" description="Helical" evidence="1">
    <location>
        <begin position="12"/>
        <end position="33"/>
    </location>
</feature>
<feature type="transmembrane region" description="Helical" evidence="1">
    <location>
        <begin position="142"/>
        <end position="167"/>
    </location>
</feature>
<accession>A0A238JFA8</accession>
<dbReference type="OrthoDB" id="7402611at2"/>
<feature type="transmembrane region" description="Helical" evidence="1">
    <location>
        <begin position="173"/>
        <end position="197"/>
    </location>
</feature>
<evidence type="ECO:0000256" key="1">
    <source>
        <dbReference type="SAM" id="Phobius"/>
    </source>
</evidence>
<evidence type="ECO:0000313" key="2">
    <source>
        <dbReference type="EMBL" id="SMX29371.1"/>
    </source>
</evidence>
<dbReference type="RefSeq" id="WP_099247329.1">
    <property type="nucleotide sequence ID" value="NZ_FXXP01000002.1"/>
</dbReference>
<dbReference type="Proteomes" id="UP000225972">
    <property type="component" value="Unassembled WGS sequence"/>
</dbReference>
<name>A0A238JFA8_9RHOB</name>
<organism evidence="2 3">
    <name type="scientific">Pelagimonas phthalicica</name>
    <dbReference type="NCBI Taxonomy" id="1037362"/>
    <lineage>
        <taxon>Bacteria</taxon>
        <taxon>Pseudomonadati</taxon>
        <taxon>Pseudomonadota</taxon>
        <taxon>Alphaproteobacteria</taxon>
        <taxon>Rhodobacterales</taxon>
        <taxon>Roseobacteraceae</taxon>
        <taxon>Pelagimonas</taxon>
    </lineage>
</organism>
<reference evidence="3" key="1">
    <citation type="submission" date="2017-05" db="EMBL/GenBank/DDBJ databases">
        <authorList>
            <person name="Rodrigo-Torres L."/>
            <person name="Arahal R. D."/>
            <person name="Lucena T."/>
        </authorList>
    </citation>
    <scope>NUCLEOTIDE SEQUENCE [LARGE SCALE GENOMIC DNA]</scope>
    <source>
        <strain evidence="3">CECT 8649</strain>
    </source>
</reference>
<feature type="transmembrane region" description="Helical" evidence="1">
    <location>
        <begin position="245"/>
        <end position="267"/>
    </location>
</feature>
<evidence type="ECO:0000313" key="3">
    <source>
        <dbReference type="Proteomes" id="UP000225972"/>
    </source>
</evidence>
<feature type="transmembrane region" description="Helical" evidence="1">
    <location>
        <begin position="70"/>
        <end position="89"/>
    </location>
</feature>
<feature type="transmembrane region" description="Helical" evidence="1">
    <location>
        <begin position="101"/>
        <end position="121"/>
    </location>
</feature>
<feature type="transmembrane region" description="Helical" evidence="1">
    <location>
        <begin position="350"/>
        <end position="370"/>
    </location>
</feature>
<evidence type="ECO:0008006" key="4">
    <source>
        <dbReference type="Google" id="ProtNLM"/>
    </source>
</evidence>
<feature type="transmembrane region" description="Helical" evidence="1">
    <location>
        <begin position="45"/>
        <end position="63"/>
    </location>
</feature>
<proteinExistence type="predicted"/>